<sequence>MLEWLGSGHSVLPFSLPAQHTAINYSVTLCHLTERSLFCVNENILITILSLCTLPSGHHLPLIKEDKTQSTDLFVYERDKGHDSEQVSAVLLGVVRCLHPAGRRDGVKEGGSERGREGRALLRVEIETEVQNSTRFSPTDRGPAGTSCSSLWCFGCELDISDVNDTTNTSPDEIGFGDFTRRRLKFSPLSW</sequence>
<dbReference type="EMBL" id="VFJC01000015">
    <property type="protein sequence ID" value="KAB5550229.1"/>
    <property type="molecule type" value="Genomic_DNA"/>
</dbReference>
<accession>A0A5N5M5F3</accession>
<dbReference type="AlphaFoldDB" id="A0A5N5M5F3"/>
<protein>
    <submittedName>
        <fullName evidence="1">Uncharacterized protein</fullName>
    </submittedName>
</protein>
<keyword evidence="2" id="KW-1185">Reference proteome</keyword>
<name>A0A5N5M5F3_PANHP</name>
<comment type="caution">
    <text evidence="1">The sequence shown here is derived from an EMBL/GenBank/DDBJ whole genome shotgun (WGS) entry which is preliminary data.</text>
</comment>
<gene>
    <name evidence="1" type="ORF">PHYPO_G00051400</name>
</gene>
<proteinExistence type="predicted"/>
<organism evidence="1 2">
    <name type="scientific">Pangasianodon hypophthalmus</name>
    <name type="common">Striped catfish</name>
    <name type="synonym">Helicophagus hypophthalmus</name>
    <dbReference type="NCBI Taxonomy" id="310915"/>
    <lineage>
        <taxon>Eukaryota</taxon>
        <taxon>Metazoa</taxon>
        <taxon>Chordata</taxon>
        <taxon>Craniata</taxon>
        <taxon>Vertebrata</taxon>
        <taxon>Euteleostomi</taxon>
        <taxon>Actinopterygii</taxon>
        <taxon>Neopterygii</taxon>
        <taxon>Teleostei</taxon>
        <taxon>Ostariophysi</taxon>
        <taxon>Siluriformes</taxon>
        <taxon>Pangasiidae</taxon>
        <taxon>Pangasianodon</taxon>
    </lineage>
</organism>
<evidence type="ECO:0000313" key="1">
    <source>
        <dbReference type="EMBL" id="KAB5550229.1"/>
    </source>
</evidence>
<evidence type="ECO:0000313" key="2">
    <source>
        <dbReference type="Proteomes" id="UP000327468"/>
    </source>
</evidence>
<reference evidence="1 2" key="1">
    <citation type="submission" date="2019-06" db="EMBL/GenBank/DDBJ databases">
        <title>A chromosome-scale genome assembly of the striped catfish, Pangasianodon hypophthalmus.</title>
        <authorList>
            <person name="Wen M."/>
            <person name="Zahm M."/>
            <person name="Roques C."/>
            <person name="Cabau C."/>
            <person name="Klopp C."/>
            <person name="Donnadieu C."/>
            <person name="Jouanno E."/>
            <person name="Avarre J.-C."/>
            <person name="Campet M."/>
            <person name="Ha T.T.T."/>
            <person name="Dugue R."/>
            <person name="Lampietro C."/>
            <person name="Louis A."/>
            <person name="Herpin A."/>
            <person name="Echchiki A."/>
            <person name="Berthelot C."/>
            <person name="Parey E."/>
            <person name="Roest-Crollius H."/>
            <person name="Braasch I."/>
            <person name="Postlethwait J."/>
            <person name="Bobe J."/>
            <person name="Montfort J."/>
            <person name="Bouchez O."/>
            <person name="Begum T."/>
            <person name="Schartl M."/>
            <person name="Guiguen Y."/>
        </authorList>
    </citation>
    <scope>NUCLEOTIDE SEQUENCE [LARGE SCALE GENOMIC DNA]</scope>
    <source>
        <strain evidence="1 2">Indonesia</strain>
        <tissue evidence="1">Blood</tissue>
    </source>
</reference>
<dbReference type="Proteomes" id="UP000327468">
    <property type="component" value="Chromosome 14"/>
</dbReference>